<evidence type="ECO:0000313" key="3">
    <source>
        <dbReference type="Proteomes" id="UP000245609"/>
    </source>
</evidence>
<protein>
    <submittedName>
        <fullName evidence="2">Uncharacterized protein</fullName>
    </submittedName>
</protein>
<reference evidence="2 3" key="1">
    <citation type="journal article" date="2018" name="MBio">
        <title>Comparative Genomics Reveals the Core Gene Toolbox for the Fungus-Insect Symbiosis.</title>
        <authorList>
            <person name="Wang Y."/>
            <person name="Stata M."/>
            <person name="Wang W."/>
            <person name="Stajich J.E."/>
            <person name="White M.M."/>
            <person name="Moncalvo J.M."/>
        </authorList>
    </citation>
    <scope>NUCLEOTIDE SEQUENCE [LARGE SCALE GENOMIC DNA]</scope>
    <source>
        <strain evidence="2 3">SC-DP-2</strain>
    </source>
</reference>
<evidence type="ECO:0000256" key="1">
    <source>
        <dbReference type="SAM" id="MobiDB-lite"/>
    </source>
</evidence>
<dbReference type="PANTHER" id="PTHR37450">
    <property type="entry name" value="CIPC PROTEIN"/>
    <property type="match status" value="1"/>
</dbReference>
<comment type="caution">
    <text evidence="2">The sequence shown here is derived from an EMBL/GenBank/DDBJ whole genome shotgun (WGS) entry which is preliminary data.</text>
</comment>
<dbReference type="EMBL" id="MBFS01002367">
    <property type="protein sequence ID" value="PVU98512.1"/>
    <property type="molecule type" value="Genomic_DNA"/>
</dbReference>
<feature type="region of interest" description="Disordered" evidence="1">
    <location>
        <begin position="59"/>
        <end position="85"/>
    </location>
</feature>
<name>A0A2T9Z1P5_9FUNG</name>
<dbReference type="OrthoDB" id="9895617at2759"/>
<keyword evidence="3" id="KW-1185">Reference proteome</keyword>
<dbReference type="InterPro" id="IPR022234">
    <property type="entry name" value="DUF3759"/>
</dbReference>
<accession>A0A2T9Z1P5</accession>
<dbReference type="STRING" id="133381.A0A2T9Z1P5"/>
<proteinExistence type="predicted"/>
<sequence>MDFDIDENMSIEQMISQIAGSDIGIQNINLSEKTGSRDIAGAGDGFDISQLERNYQKLQNGDFDDDNDQGTGERGLFSSNNSGGGGSKLSHQILAGAAAWLAIKWYQDNQRKSGKKVSHAGMKKFLGAFAAAQAVRMYDKRKNSSNGMSREAVANEAARSAVMGFESSTGGPGQSVYKYNDNPRNGEAASFDNFGPSSEMTTQIAYNNSGSNGGGYEQVGYTQGYNQRGYVQDGYHQAEYNQGGYYQSGYNQGGGYY</sequence>
<gene>
    <name evidence="2" type="ORF">BB560_005654</name>
</gene>
<dbReference type="Pfam" id="PF12585">
    <property type="entry name" value="DUF3759"/>
    <property type="match status" value="1"/>
</dbReference>
<dbReference type="PANTHER" id="PTHR37450:SF1">
    <property type="entry name" value="CIPC PROTEIN"/>
    <property type="match status" value="1"/>
</dbReference>
<evidence type="ECO:0000313" key="2">
    <source>
        <dbReference type="EMBL" id="PVU98512.1"/>
    </source>
</evidence>
<dbReference type="AlphaFoldDB" id="A0A2T9Z1P5"/>
<organism evidence="2 3">
    <name type="scientific">Smittium megazygosporum</name>
    <dbReference type="NCBI Taxonomy" id="133381"/>
    <lineage>
        <taxon>Eukaryota</taxon>
        <taxon>Fungi</taxon>
        <taxon>Fungi incertae sedis</taxon>
        <taxon>Zoopagomycota</taxon>
        <taxon>Kickxellomycotina</taxon>
        <taxon>Harpellomycetes</taxon>
        <taxon>Harpellales</taxon>
        <taxon>Legeriomycetaceae</taxon>
        <taxon>Smittium</taxon>
    </lineage>
</organism>
<dbReference type="Proteomes" id="UP000245609">
    <property type="component" value="Unassembled WGS sequence"/>
</dbReference>